<feature type="transmembrane region" description="Helical" evidence="5">
    <location>
        <begin position="124"/>
        <end position="154"/>
    </location>
</feature>
<evidence type="ECO:0000256" key="4">
    <source>
        <dbReference type="ARBA" id="ARBA00023136"/>
    </source>
</evidence>
<organism evidence="7 8">
    <name type="scientific">Nocardia pseudobrasiliensis</name>
    <dbReference type="NCBI Taxonomy" id="45979"/>
    <lineage>
        <taxon>Bacteria</taxon>
        <taxon>Bacillati</taxon>
        <taxon>Actinomycetota</taxon>
        <taxon>Actinomycetes</taxon>
        <taxon>Mycobacteriales</taxon>
        <taxon>Nocardiaceae</taxon>
        <taxon>Nocardia</taxon>
    </lineage>
</organism>
<dbReference type="PANTHER" id="PTHR10846">
    <property type="entry name" value="SODIUM/POTASSIUM/CALCIUM EXCHANGER"/>
    <property type="match status" value="1"/>
</dbReference>
<sequence length="330" mass="33387">MRHFGRGVGGRLFVHILGVLCGLVLLPVAADHLVLGAARVAGRLRLPPMVVGVVIIGLGTSAPEFMVSATAAATGNAGIAVGNLIGSNILNVTLVLGVAALAGAVTVTSIVIGREVTLSLVAVGVFAIAIGVGLNSWSGLLLCVAAAIAITLLVRWARGDRANTVVAEQTVEFTAPAAESPIRLVTESVRTVTGLAGVLLAAQLLVANAGAIAAEFGVPQLIIGATVVALGTSLPELVTAVQAQRRGESELLIGNVFGSNLFNSLVGGGIVGVFIGTTPSATADLPTVMAMVAATALAWLLLRRNLRLTRPESVLLLIGYTATLPLLFLA</sequence>
<feature type="transmembrane region" description="Helical" evidence="5">
    <location>
        <begin position="281"/>
        <end position="302"/>
    </location>
</feature>
<keyword evidence="4 5" id="KW-0472">Membrane</keyword>
<evidence type="ECO:0000256" key="1">
    <source>
        <dbReference type="ARBA" id="ARBA00004141"/>
    </source>
</evidence>
<gene>
    <name evidence="7" type="ORF">DFR76_10713</name>
</gene>
<accession>A0A370I1L4</accession>
<feature type="transmembrane region" description="Helical" evidence="5">
    <location>
        <begin position="50"/>
        <end position="77"/>
    </location>
</feature>
<dbReference type="STRING" id="1210086.GCA_001613105_02562"/>
<keyword evidence="3 5" id="KW-1133">Transmembrane helix</keyword>
<reference evidence="7 8" key="1">
    <citation type="submission" date="2018-07" db="EMBL/GenBank/DDBJ databases">
        <title>Genomic Encyclopedia of Type Strains, Phase IV (KMG-IV): sequencing the most valuable type-strain genomes for metagenomic binning, comparative biology and taxonomic classification.</title>
        <authorList>
            <person name="Goeker M."/>
        </authorList>
    </citation>
    <scope>NUCLEOTIDE SEQUENCE [LARGE SCALE GENOMIC DNA]</scope>
    <source>
        <strain evidence="7 8">DSM 44290</strain>
    </source>
</reference>
<feature type="transmembrane region" description="Helical" evidence="5">
    <location>
        <begin position="192"/>
        <end position="214"/>
    </location>
</feature>
<dbReference type="NCBIfam" id="TIGR00367">
    <property type="entry name" value="calcium/sodium antiporter"/>
    <property type="match status" value="1"/>
</dbReference>
<evidence type="ECO:0000259" key="6">
    <source>
        <dbReference type="Pfam" id="PF01699"/>
    </source>
</evidence>
<name>A0A370I1L4_9NOCA</name>
<dbReference type="AlphaFoldDB" id="A0A370I1L4"/>
<comment type="caution">
    <text evidence="7">The sequence shown here is derived from an EMBL/GenBank/DDBJ whole genome shotgun (WGS) entry which is preliminary data.</text>
</comment>
<dbReference type="GO" id="GO:0005262">
    <property type="term" value="F:calcium channel activity"/>
    <property type="evidence" value="ECO:0007669"/>
    <property type="project" value="TreeGrafter"/>
</dbReference>
<dbReference type="GO" id="GO:0006874">
    <property type="term" value="P:intracellular calcium ion homeostasis"/>
    <property type="evidence" value="ECO:0007669"/>
    <property type="project" value="TreeGrafter"/>
</dbReference>
<feature type="transmembrane region" description="Helical" evidence="5">
    <location>
        <begin position="220"/>
        <end position="239"/>
    </location>
</feature>
<feature type="domain" description="Sodium/calcium exchanger membrane region" evidence="6">
    <location>
        <begin position="15"/>
        <end position="152"/>
    </location>
</feature>
<dbReference type="InterPro" id="IPR044880">
    <property type="entry name" value="NCX_ion-bd_dom_sf"/>
</dbReference>
<proteinExistence type="predicted"/>
<feature type="domain" description="Sodium/calcium exchanger membrane region" evidence="6">
    <location>
        <begin position="192"/>
        <end position="324"/>
    </location>
</feature>
<feature type="transmembrane region" description="Helical" evidence="5">
    <location>
        <begin position="314"/>
        <end position="329"/>
    </location>
</feature>
<dbReference type="Proteomes" id="UP000254869">
    <property type="component" value="Unassembled WGS sequence"/>
</dbReference>
<feature type="transmembrane region" description="Helical" evidence="5">
    <location>
        <begin position="12"/>
        <end position="30"/>
    </location>
</feature>
<dbReference type="GO" id="GO:0008273">
    <property type="term" value="F:calcium, potassium:sodium antiporter activity"/>
    <property type="evidence" value="ECO:0007669"/>
    <property type="project" value="TreeGrafter"/>
</dbReference>
<dbReference type="InterPro" id="IPR004837">
    <property type="entry name" value="NaCa_Exmemb"/>
</dbReference>
<dbReference type="EMBL" id="QQBC01000007">
    <property type="protein sequence ID" value="RDI64638.1"/>
    <property type="molecule type" value="Genomic_DNA"/>
</dbReference>
<evidence type="ECO:0000256" key="5">
    <source>
        <dbReference type="SAM" id="Phobius"/>
    </source>
</evidence>
<dbReference type="Gene3D" id="1.20.1420.30">
    <property type="entry name" value="NCX, central ion-binding region"/>
    <property type="match status" value="2"/>
</dbReference>
<evidence type="ECO:0000313" key="7">
    <source>
        <dbReference type="EMBL" id="RDI64638.1"/>
    </source>
</evidence>
<dbReference type="GO" id="GO:0005886">
    <property type="term" value="C:plasma membrane"/>
    <property type="evidence" value="ECO:0007669"/>
    <property type="project" value="TreeGrafter"/>
</dbReference>
<protein>
    <submittedName>
        <fullName evidence="7">Cation:H+ antiporter</fullName>
    </submittedName>
</protein>
<dbReference type="InterPro" id="IPR004481">
    <property type="entry name" value="K/Na/Ca-exchanger"/>
</dbReference>
<evidence type="ECO:0000256" key="2">
    <source>
        <dbReference type="ARBA" id="ARBA00022692"/>
    </source>
</evidence>
<keyword evidence="8" id="KW-1185">Reference proteome</keyword>
<comment type="subcellular location">
    <subcellularLocation>
        <location evidence="1">Membrane</location>
        <topology evidence="1">Multi-pass membrane protein</topology>
    </subcellularLocation>
</comment>
<dbReference type="PANTHER" id="PTHR10846:SF8">
    <property type="entry name" value="INNER MEMBRANE PROTEIN YRBG"/>
    <property type="match status" value="1"/>
</dbReference>
<evidence type="ECO:0000313" key="8">
    <source>
        <dbReference type="Proteomes" id="UP000254869"/>
    </source>
</evidence>
<dbReference type="RefSeq" id="WP_067996728.1">
    <property type="nucleotide sequence ID" value="NZ_QQBC01000007.1"/>
</dbReference>
<keyword evidence="2 5" id="KW-0812">Transmembrane</keyword>
<dbReference type="Pfam" id="PF01699">
    <property type="entry name" value="Na_Ca_ex"/>
    <property type="match status" value="2"/>
</dbReference>
<feature type="transmembrane region" description="Helical" evidence="5">
    <location>
        <begin position="251"/>
        <end position="275"/>
    </location>
</feature>
<evidence type="ECO:0000256" key="3">
    <source>
        <dbReference type="ARBA" id="ARBA00022989"/>
    </source>
</evidence>
<feature type="transmembrane region" description="Helical" evidence="5">
    <location>
        <begin position="89"/>
        <end position="112"/>
    </location>
</feature>